<sequence length="245" mass="28133">MKDMRPAGRMWHLYKMGGITPAITSMFDVQSAQQMAFIRSIMKEQRKNSLYDIPLDTVELVVFDLETTGFSPYNGDEIISFGAVAVQGDTIKEEETFYRLVNPKRAIPDNITELTGITNDMAAKAPDLINGLHDFLEFVQQKVLVAHGTGHDKHFLNSALWKTSKINLSHRMLDTMMLGKWLNPRLKSYDLDTMLDAYGIDVTVRHHALEDARMTARLWSRFMREIRNRDIHTLGDLYAHLSHHQ</sequence>
<dbReference type="InterPro" id="IPR013520">
    <property type="entry name" value="Ribonucl_H"/>
</dbReference>
<dbReference type="InterPro" id="IPR012337">
    <property type="entry name" value="RNaseH-like_sf"/>
</dbReference>
<dbReference type="PANTHER" id="PTHR30231">
    <property type="entry name" value="DNA POLYMERASE III SUBUNIT EPSILON"/>
    <property type="match status" value="1"/>
</dbReference>
<gene>
    <name evidence="5" type="ORF">CF651_22020</name>
</gene>
<evidence type="ECO:0000256" key="1">
    <source>
        <dbReference type="ARBA" id="ARBA00022722"/>
    </source>
</evidence>
<dbReference type="InterPro" id="IPR006054">
    <property type="entry name" value="DnaQ"/>
</dbReference>
<keyword evidence="3" id="KW-0269">Exonuclease</keyword>
<feature type="domain" description="Exonuclease" evidence="4">
    <location>
        <begin position="59"/>
        <end position="228"/>
    </location>
</feature>
<dbReference type="PANTHER" id="PTHR30231:SF41">
    <property type="entry name" value="DNA POLYMERASE III SUBUNIT EPSILON"/>
    <property type="match status" value="1"/>
</dbReference>
<name>A0A229UMK3_9BACL</name>
<proteinExistence type="predicted"/>
<dbReference type="SUPFAM" id="SSF53098">
    <property type="entry name" value="Ribonuclease H-like"/>
    <property type="match status" value="1"/>
</dbReference>
<evidence type="ECO:0000313" key="6">
    <source>
        <dbReference type="Proteomes" id="UP000215509"/>
    </source>
</evidence>
<keyword evidence="2" id="KW-0378">Hydrolase</keyword>
<dbReference type="GO" id="GO:0045004">
    <property type="term" value="P:DNA replication proofreading"/>
    <property type="evidence" value="ECO:0007669"/>
    <property type="project" value="TreeGrafter"/>
</dbReference>
<dbReference type="GO" id="GO:0003677">
    <property type="term" value="F:DNA binding"/>
    <property type="evidence" value="ECO:0007669"/>
    <property type="project" value="InterPro"/>
</dbReference>
<dbReference type="GO" id="GO:0008408">
    <property type="term" value="F:3'-5' exonuclease activity"/>
    <property type="evidence" value="ECO:0007669"/>
    <property type="project" value="TreeGrafter"/>
</dbReference>
<comment type="caution">
    <text evidence="5">The sequence shown here is derived from an EMBL/GenBank/DDBJ whole genome shotgun (WGS) entry which is preliminary data.</text>
</comment>
<protein>
    <submittedName>
        <fullName evidence="5">DNA polymerase III subunit epsilon</fullName>
    </submittedName>
</protein>
<evidence type="ECO:0000313" key="5">
    <source>
        <dbReference type="EMBL" id="OXM84119.1"/>
    </source>
</evidence>
<evidence type="ECO:0000259" key="4">
    <source>
        <dbReference type="SMART" id="SM00479"/>
    </source>
</evidence>
<dbReference type="NCBIfam" id="TIGR00573">
    <property type="entry name" value="dnaq"/>
    <property type="match status" value="1"/>
</dbReference>
<dbReference type="GO" id="GO:0005829">
    <property type="term" value="C:cytosol"/>
    <property type="evidence" value="ECO:0007669"/>
    <property type="project" value="TreeGrafter"/>
</dbReference>
<dbReference type="Pfam" id="PF00929">
    <property type="entry name" value="RNase_T"/>
    <property type="match status" value="1"/>
</dbReference>
<dbReference type="RefSeq" id="WP_094017034.1">
    <property type="nucleotide sequence ID" value="NZ_NMQW01000034.1"/>
</dbReference>
<dbReference type="AlphaFoldDB" id="A0A229UMK3"/>
<dbReference type="FunFam" id="3.30.420.10:FF:000045">
    <property type="entry name" value="3'-5' exonuclease DinG"/>
    <property type="match status" value="1"/>
</dbReference>
<dbReference type="InterPro" id="IPR036397">
    <property type="entry name" value="RNaseH_sf"/>
</dbReference>
<dbReference type="NCBIfam" id="NF005836">
    <property type="entry name" value="PRK07740.1"/>
    <property type="match status" value="1"/>
</dbReference>
<dbReference type="OrthoDB" id="9804290at2"/>
<dbReference type="Gene3D" id="3.30.420.10">
    <property type="entry name" value="Ribonuclease H-like superfamily/Ribonuclease H"/>
    <property type="match status" value="1"/>
</dbReference>
<dbReference type="SMART" id="SM00479">
    <property type="entry name" value="EXOIII"/>
    <property type="match status" value="1"/>
</dbReference>
<dbReference type="CDD" id="cd06127">
    <property type="entry name" value="DEDDh"/>
    <property type="match status" value="1"/>
</dbReference>
<accession>A0A229UMK3</accession>
<keyword evidence="1" id="KW-0540">Nuclease</keyword>
<organism evidence="5 6">
    <name type="scientific">Paenibacillus rigui</name>
    <dbReference type="NCBI Taxonomy" id="554312"/>
    <lineage>
        <taxon>Bacteria</taxon>
        <taxon>Bacillati</taxon>
        <taxon>Bacillota</taxon>
        <taxon>Bacilli</taxon>
        <taxon>Bacillales</taxon>
        <taxon>Paenibacillaceae</taxon>
        <taxon>Paenibacillus</taxon>
    </lineage>
</organism>
<dbReference type="Proteomes" id="UP000215509">
    <property type="component" value="Unassembled WGS sequence"/>
</dbReference>
<dbReference type="GO" id="GO:0003887">
    <property type="term" value="F:DNA-directed DNA polymerase activity"/>
    <property type="evidence" value="ECO:0007669"/>
    <property type="project" value="InterPro"/>
</dbReference>
<evidence type="ECO:0000256" key="2">
    <source>
        <dbReference type="ARBA" id="ARBA00022801"/>
    </source>
</evidence>
<keyword evidence="6" id="KW-1185">Reference proteome</keyword>
<evidence type="ECO:0000256" key="3">
    <source>
        <dbReference type="ARBA" id="ARBA00022839"/>
    </source>
</evidence>
<dbReference type="EMBL" id="NMQW01000034">
    <property type="protein sequence ID" value="OXM84119.1"/>
    <property type="molecule type" value="Genomic_DNA"/>
</dbReference>
<reference evidence="5 6" key="1">
    <citation type="submission" date="2017-07" db="EMBL/GenBank/DDBJ databases">
        <title>Genome sequencing and assembly of Paenibacillus rigui.</title>
        <authorList>
            <person name="Mayilraj S."/>
        </authorList>
    </citation>
    <scope>NUCLEOTIDE SEQUENCE [LARGE SCALE GENOMIC DNA]</scope>
    <source>
        <strain evidence="5 6">JCM 16352</strain>
    </source>
</reference>